<dbReference type="PROSITE" id="PS50011">
    <property type="entry name" value="PROTEIN_KINASE_DOM"/>
    <property type="match status" value="1"/>
</dbReference>
<feature type="domain" description="Protein kinase" evidence="16">
    <location>
        <begin position="387"/>
        <end position="644"/>
    </location>
</feature>
<dbReference type="FunFam" id="1.10.510.10:FF:000024">
    <property type="entry name" value="Probable serine/threonine-protein kinase cot-1"/>
    <property type="match status" value="1"/>
</dbReference>
<comment type="catalytic activity">
    <reaction evidence="11">
        <text>L-seryl-[protein] + ATP = O-phospho-L-seryl-[protein] + ADP + H(+)</text>
        <dbReference type="Rhea" id="RHEA:17989"/>
        <dbReference type="Rhea" id="RHEA-COMP:9863"/>
        <dbReference type="Rhea" id="RHEA-COMP:11604"/>
        <dbReference type="ChEBI" id="CHEBI:15378"/>
        <dbReference type="ChEBI" id="CHEBI:29999"/>
        <dbReference type="ChEBI" id="CHEBI:30616"/>
        <dbReference type="ChEBI" id="CHEBI:83421"/>
        <dbReference type="ChEBI" id="CHEBI:456216"/>
        <dbReference type="EC" id="2.7.11.1"/>
    </reaction>
</comment>
<feature type="region of interest" description="Disordered" evidence="15">
    <location>
        <begin position="62"/>
        <end position="98"/>
    </location>
</feature>
<evidence type="ECO:0000256" key="9">
    <source>
        <dbReference type="ARBA" id="ARBA00022992"/>
    </source>
</evidence>
<keyword evidence="9" id="KW-0142">cGMP-binding</keyword>
<keyword evidence="6 13" id="KW-0547">Nucleotide-binding</keyword>
<dbReference type="Pfam" id="PF00027">
    <property type="entry name" value="cNMP_binding"/>
    <property type="match status" value="2"/>
</dbReference>
<dbReference type="PROSITE" id="PS50042">
    <property type="entry name" value="CNMP_BINDING_3"/>
    <property type="match status" value="2"/>
</dbReference>
<dbReference type="PROSITE" id="PS00107">
    <property type="entry name" value="PROTEIN_KINASE_ATP"/>
    <property type="match status" value="1"/>
</dbReference>
<keyword evidence="2" id="KW-0723">Serine/threonine-protein kinase</keyword>
<dbReference type="GO" id="GO:0005524">
    <property type="term" value="F:ATP binding"/>
    <property type="evidence" value="ECO:0007669"/>
    <property type="project" value="UniProtKB-UniRule"/>
</dbReference>
<protein>
    <recommendedName>
        <fullName evidence="1">non-specific serine/threonine protein kinase</fullName>
        <ecNumber evidence="1">2.7.11.1</ecNumber>
    </recommendedName>
</protein>
<dbReference type="AlphaFoldDB" id="A0A7R9AY05"/>
<evidence type="ECO:0000256" key="8">
    <source>
        <dbReference type="ARBA" id="ARBA00022840"/>
    </source>
</evidence>
<dbReference type="CDD" id="cd00038">
    <property type="entry name" value="CAP_ED"/>
    <property type="match status" value="2"/>
</dbReference>
<keyword evidence="8 13" id="KW-0067">ATP-binding</keyword>
<evidence type="ECO:0000256" key="10">
    <source>
        <dbReference type="ARBA" id="ARBA00047899"/>
    </source>
</evidence>
<feature type="binding site" evidence="13 14">
    <location>
        <position position="417"/>
    </location>
    <ligand>
        <name>ATP</name>
        <dbReference type="ChEBI" id="CHEBI:30616"/>
    </ligand>
</feature>
<evidence type="ECO:0000256" key="5">
    <source>
        <dbReference type="ARBA" id="ARBA00022679"/>
    </source>
</evidence>
<evidence type="ECO:0000259" key="17">
    <source>
        <dbReference type="PROSITE" id="PS50042"/>
    </source>
</evidence>
<dbReference type="InterPro" id="IPR035014">
    <property type="entry name" value="STKc_cGK"/>
</dbReference>
<name>A0A7R9AY05_TIMSH</name>
<dbReference type="SUPFAM" id="SSF51206">
    <property type="entry name" value="cAMP-binding domain-like"/>
    <property type="match status" value="2"/>
</dbReference>
<evidence type="ECO:0000313" key="18">
    <source>
        <dbReference type="EMBL" id="CAD7261942.1"/>
    </source>
</evidence>
<dbReference type="CDD" id="cd05572">
    <property type="entry name" value="STKc_cGK"/>
    <property type="match status" value="1"/>
</dbReference>
<dbReference type="Gene3D" id="3.30.200.20">
    <property type="entry name" value="Phosphorylase Kinase, domain 1"/>
    <property type="match status" value="1"/>
</dbReference>
<dbReference type="EMBL" id="OC002517">
    <property type="protein sequence ID" value="CAD7261942.1"/>
    <property type="molecule type" value="Genomic_DNA"/>
</dbReference>
<dbReference type="InterPro" id="IPR018490">
    <property type="entry name" value="cNMP-bd_dom_sf"/>
</dbReference>
<dbReference type="InterPro" id="IPR017441">
    <property type="entry name" value="Protein_kinase_ATP_BS"/>
</dbReference>
<feature type="domain" description="Cyclic nucleotide-binding" evidence="17">
    <location>
        <begin position="239"/>
        <end position="361"/>
    </location>
</feature>
<dbReference type="SMART" id="SM00220">
    <property type="entry name" value="S_TKc"/>
    <property type="match status" value="1"/>
</dbReference>
<dbReference type="GO" id="GO:0007010">
    <property type="term" value="P:cytoskeleton organization"/>
    <property type="evidence" value="ECO:0007669"/>
    <property type="project" value="UniProtKB-ARBA"/>
</dbReference>
<dbReference type="Gene3D" id="1.10.510.10">
    <property type="entry name" value="Transferase(Phosphotransferase) domain 1"/>
    <property type="match status" value="1"/>
</dbReference>
<dbReference type="FunFam" id="2.60.120.10:FF:000064">
    <property type="entry name" value="cGMP-dependent protein kinase, isozyme"/>
    <property type="match status" value="1"/>
</dbReference>
<dbReference type="GO" id="GO:0004692">
    <property type="term" value="F:cGMP-dependent protein kinase activity"/>
    <property type="evidence" value="ECO:0007669"/>
    <property type="project" value="InterPro"/>
</dbReference>
<keyword evidence="5" id="KW-0808">Transferase</keyword>
<dbReference type="InterPro" id="IPR014710">
    <property type="entry name" value="RmlC-like_jellyroll"/>
</dbReference>
<dbReference type="InterPro" id="IPR008271">
    <property type="entry name" value="Ser/Thr_kinase_AS"/>
</dbReference>
<accession>A0A7R9AY05</accession>
<gene>
    <name evidence="18" type="ORF">TSIB3V08_LOCUS6061</name>
</gene>
<dbReference type="Pfam" id="PF00069">
    <property type="entry name" value="Pkinase"/>
    <property type="match status" value="1"/>
</dbReference>
<evidence type="ECO:0000256" key="3">
    <source>
        <dbReference type="ARBA" id="ARBA00022535"/>
    </source>
</evidence>
<dbReference type="SMART" id="SM00100">
    <property type="entry name" value="cNMP"/>
    <property type="match status" value="2"/>
</dbReference>
<dbReference type="GO" id="GO:0005737">
    <property type="term" value="C:cytoplasm"/>
    <property type="evidence" value="ECO:0007669"/>
    <property type="project" value="UniProtKB-ARBA"/>
</dbReference>
<keyword evidence="4" id="KW-0597">Phosphoprotein</keyword>
<dbReference type="SUPFAM" id="SSF56112">
    <property type="entry name" value="Protein kinase-like (PK-like)"/>
    <property type="match status" value="1"/>
</dbReference>
<feature type="active site" description="Proton acceptor" evidence="12">
    <location>
        <position position="511"/>
    </location>
</feature>
<dbReference type="PRINTS" id="PR00104">
    <property type="entry name" value="CGMPKINASE"/>
</dbReference>
<dbReference type="PANTHER" id="PTHR24353:SF147">
    <property type="entry name" value="CGMP-DEPENDENT SERINE_THREONIN PROTEIN KINASE-RELATED"/>
    <property type="match status" value="1"/>
</dbReference>
<evidence type="ECO:0000256" key="15">
    <source>
        <dbReference type="SAM" id="MobiDB-lite"/>
    </source>
</evidence>
<dbReference type="PROSITE" id="PS00108">
    <property type="entry name" value="PROTEIN_KINASE_ST"/>
    <property type="match status" value="1"/>
</dbReference>
<dbReference type="PIRSF" id="PIRSF000559">
    <property type="entry name" value="cGMP-dep_kinase"/>
    <property type="match status" value="1"/>
</dbReference>
<dbReference type="PANTHER" id="PTHR24353">
    <property type="entry name" value="CYCLIC NUCLEOTIDE-DEPENDENT PROTEIN KINASE"/>
    <property type="match status" value="1"/>
</dbReference>
<evidence type="ECO:0000256" key="2">
    <source>
        <dbReference type="ARBA" id="ARBA00022527"/>
    </source>
</evidence>
<evidence type="ECO:0000256" key="12">
    <source>
        <dbReference type="PIRSR" id="PIRSR000559-1"/>
    </source>
</evidence>
<dbReference type="FunFam" id="2.60.120.10:FF:000072">
    <property type="entry name" value="cGMP-dependent protein kinase"/>
    <property type="match status" value="1"/>
</dbReference>
<dbReference type="PROSITE" id="PS00888">
    <property type="entry name" value="CNMP_BINDING_1"/>
    <property type="match status" value="1"/>
</dbReference>
<dbReference type="InterPro" id="IPR000595">
    <property type="entry name" value="cNMP-bd_dom"/>
</dbReference>
<feature type="binding site" evidence="13">
    <location>
        <begin position="393"/>
        <end position="401"/>
    </location>
    <ligand>
        <name>ATP</name>
        <dbReference type="ChEBI" id="CHEBI:30616"/>
    </ligand>
</feature>
<dbReference type="InterPro" id="IPR011009">
    <property type="entry name" value="Kinase-like_dom_sf"/>
</dbReference>
<evidence type="ECO:0000256" key="11">
    <source>
        <dbReference type="ARBA" id="ARBA00048679"/>
    </source>
</evidence>
<sequence length="644" mass="72939">MRLIHCLPFVSFPSRRIFRLDNRPSYVTSTGSFVRVVEQSVLQQATSFAKDGDLLASLQEQHSMAGQPHHVPSVSSSNKKQGVSGESSETGQTSEDIQIQRYDKDFRSKQLIKDAIMDNDFLKNLDSSQVRELVDSMYPQEYSKGSYVINEGGSGCHLFVSAEGEFEVIKEDKVLGRMGPGKAFGELAILYNCTRTASIRVVNDAKVWVLDRRVFQQIMMRTGLQRLEDNINFLRSVPLLTELSNEVLAKIADVLEVEFYPVGAHIIRQGASGDTFFIISGGSVKVTQRLPGRRDEDEIRTLQRGDYFGEQALLKEDCRTASVIAMHPGVECLTLDRDSFIQLIGDLSELHEKDYGDESRGLSRPSSSGSIYSDSEQEFDYIRLDDLDVIATLGVGGFGRVELVQYMYDKTQTFALKCLKKQHIVDTQQQEHVYSEKNIMIACRSPFISRLYRTFRDSKYVYMLLEACLGGEVWTILRDRGCFDDNTTRFVTSCVVEAFEYLHARGIIYRDLKPENLLLDTQGYVKLVDFGFSKRLGYSSKTWTFCGTPEYVAPEIILNKGHDRAVDYWSLGVLMHELLTGTPPFTAADPMKTYNLILKGIDMVDFPRHITRAAQSLIKRLCRDAPSERLGYQRGGIQDIKKHK</sequence>
<evidence type="ECO:0000256" key="7">
    <source>
        <dbReference type="ARBA" id="ARBA00022777"/>
    </source>
</evidence>
<evidence type="ECO:0000256" key="4">
    <source>
        <dbReference type="ARBA" id="ARBA00022553"/>
    </source>
</evidence>
<dbReference type="Gene3D" id="2.60.120.10">
    <property type="entry name" value="Jelly Rolls"/>
    <property type="match status" value="2"/>
</dbReference>
<reference evidence="18" key="1">
    <citation type="submission" date="2020-11" db="EMBL/GenBank/DDBJ databases">
        <authorList>
            <person name="Tran Van P."/>
        </authorList>
    </citation>
    <scope>NUCLEOTIDE SEQUENCE</scope>
</reference>
<evidence type="ECO:0000256" key="1">
    <source>
        <dbReference type="ARBA" id="ARBA00012513"/>
    </source>
</evidence>
<proteinExistence type="predicted"/>
<evidence type="ECO:0000256" key="6">
    <source>
        <dbReference type="ARBA" id="ARBA00022741"/>
    </source>
</evidence>
<organism evidence="18">
    <name type="scientific">Timema shepardi</name>
    <name type="common">Walking stick</name>
    <dbReference type="NCBI Taxonomy" id="629360"/>
    <lineage>
        <taxon>Eukaryota</taxon>
        <taxon>Metazoa</taxon>
        <taxon>Ecdysozoa</taxon>
        <taxon>Arthropoda</taxon>
        <taxon>Hexapoda</taxon>
        <taxon>Insecta</taxon>
        <taxon>Pterygota</taxon>
        <taxon>Neoptera</taxon>
        <taxon>Polyneoptera</taxon>
        <taxon>Phasmatodea</taxon>
        <taxon>Timematodea</taxon>
        <taxon>Timematoidea</taxon>
        <taxon>Timematidae</taxon>
        <taxon>Timema</taxon>
    </lineage>
</organism>
<evidence type="ECO:0000256" key="14">
    <source>
        <dbReference type="PROSITE-ProRule" id="PRU10141"/>
    </source>
</evidence>
<feature type="domain" description="Cyclic nucleotide-binding" evidence="17">
    <location>
        <begin position="121"/>
        <end position="236"/>
    </location>
</feature>
<dbReference type="GO" id="GO:0030553">
    <property type="term" value="F:cGMP binding"/>
    <property type="evidence" value="ECO:0007669"/>
    <property type="project" value="UniProtKB-KW"/>
</dbReference>
<keyword evidence="3" id="KW-0140">cGMP</keyword>
<dbReference type="InterPro" id="IPR002374">
    <property type="entry name" value="cGMP_dep_kinase"/>
</dbReference>
<evidence type="ECO:0000259" key="16">
    <source>
        <dbReference type="PROSITE" id="PS50011"/>
    </source>
</evidence>
<dbReference type="InterPro" id="IPR000719">
    <property type="entry name" value="Prot_kinase_dom"/>
</dbReference>
<evidence type="ECO:0000256" key="13">
    <source>
        <dbReference type="PIRSR" id="PIRSR000559-2"/>
    </source>
</evidence>
<dbReference type="PROSITE" id="PS00889">
    <property type="entry name" value="CNMP_BINDING_2"/>
    <property type="match status" value="2"/>
</dbReference>
<comment type="catalytic activity">
    <reaction evidence="10">
        <text>L-threonyl-[protein] + ATP = O-phospho-L-threonyl-[protein] + ADP + H(+)</text>
        <dbReference type="Rhea" id="RHEA:46608"/>
        <dbReference type="Rhea" id="RHEA-COMP:11060"/>
        <dbReference type="Rhea" id="RHEA-COMP:11605"/>
        <dbReference type="ChEBI" id="CHEBI:15378"/>
        <dbReference type="ChEBI" id="CHEBI:30013"/>
        <dbReference type="ChEBI" id="CHEBI:30616"/>
        <dbReference type="ChEBI" id="CHEBI:61977"/>
        <dbReference type="ChEBI" id="CHEBI:456216"/>
        <dbReference type="EC" id="2.7.11.1"/>
    </reaction>
</comment>
<dbReference type="InterPro" id="IPR018488">
    <property type="entry name" value="cNMP-bd_CS"/>
</dbReference>
<dbReference type="EC" id="2.7.11.1" evidence="1"/>
<keyword evidence="7" id="KW-0418">Kinase</keyword>
<feature type="compositionally biased region" description="Low complexity" evidence="15">
    <location>
        <begin position="81"/>
        <end position="95"/>
    </location>
</feature>